<feature type="domain" description="HpaB/PvcC/4-BUDH N-terminal" evidence="5">
    <location>
        <begin position="4"/>
        <end position="272"/>
    </location>
</feature>
<dbReference type="SUPFAM" id="SSF47203">
    <property type="entry name" value="Acyl-CoA dehydrogenase C-terminal domain-like"/>
    <property type="match status" value="1"/>
</dbReference>
<gene>
    <name evidence="6" type="ORF">MRX98_13205</name>
</gene>
<dbReference type="PIRSF" id="PIRSF000331">
    <property type="entry name" value="HpaA_HpaB"/>
    <property type="match status" value="1"/>
</dbReference>
<dbReference type="EMBL" id="JALJRB010000014">
    <property type="protein sequence ID" value="MCJ8501538.1"/>
    <property type="molecule type" value="Genomic_DNA"/>
</dbReference>
<accession>A0AA41UQN2</accession>
<keyword evidence="7" id="KW-1185">Reference proteome</keyword>
<dbReference type="InterPro" id="IPR036250">
    <property type="entry name" value="AcylCo_DH-like_C"/>
</dbReference>
<keyword evidence="1" id="KW-0285">Flavoprotein</keyword>
<dbReference type="AlphaFoldDB" id="A0AA41UQN2"/>
<keyword evidence="2" id="KW-0274">FAD</keyword>
<evidence type="ECO:0000259" key="4">
    <source>
        <dbReference type="Pfam" id="PF03241"/>
    </source>
</evidence>
<organism evidence="6 7">
    <name type="scientific">Desulfatitalea alkaliphila</name>
    <dbReference type="NCBI Taxonomy" id="2929485"/>
    <lineage>
        <taxon>Bacteria</taxon>
        <taxon>Pseudomonadati</taxon>
        <taxon>Thermodesulfobacteriota</taxon>
        <taxon>Desulfobacteria</taxon>
        <taxon>Desulfobacterales</taxon>
        <taxon>Desulfosarcinaceae</taxon>
        <taxon>Desulfatitalea</taxon>
    </lineage>
</organism>
<dbReference type="Pfam" id="PF11794">
    <property type="entry name" value="HpaB_N"/>
    <property type="match status" value="1"/>
</dbReference>
<dbReference type="InterPro" id="IPR024719">
    <property type="entry name" value="HpaB/PvcC/4-BUDH_C"/>
</dbReference>
<dbReference type="InterPro" id="IPR009100">
    <property type="entry name" value="AcylCoA_DH/oxidase_NM_dom_sf"/>
</dbReference>
<dbReference type="Gene3D" id="2.40.110.10">
    <property type="entry name" value="Butyryl-CoA Dehydrogenase, subunit A, domain 2"/>
    <property type="match status" value="1"/>
</dbReference>
<dbReference type="InterPro" id="IPR004925">
    <property type="entry name" value="HpaB/PvcC/4-BUDH"/>
</dbReference>
<evidence type="ECO:0008006" key="8">
    <source>
        <dbReference type="Google" id="ProtNLM"/>
    </source>
</evidence>
<dbReference type="Gene3D" id="1.10.3140.10">
    <property type="entry name" value="4-hydroxybutyryl-coa dehydratase, domain 1"/>
    <property type="match status" value="1"/>
</dbReference>
<dbReference type="Pfam" id="PF03241">
    <property type="entry name" value="HpaB"/>
    <property type="match status" value="1"/>
</dbReference>
<name>A0AA41UQN2_9BACT</name>
<evidence type="ECO:0000313" key="7">
    <source>
        <dbReference type="Proteomes" id="UP001165427"/>
    </source>
</evidence>
<evidence type="ECO:0000256" key="2">
    <source>
        <dbReference type="ARBA" id="ARBA00022827"/>
    </source>
</evidence>
<feature type="domain" description="HpaB/PvcC/4-BUDH C-terminal" evidence="4">
    <location>
        <begin position="280"/>
        <end position="474"/>
    </location>
</feature>
<dbReference type="Gene3D" id="1.20.140.10">
    <property type="entry name" value="Butyryl-CoA Dehydrogenase, subunit A, domain 3"/>
    <property type="match status" value="1"/>
</dbReference>
<dbReference type="SUPFAM" id="SSF56645">
    <property type="entry name" value="Acyl-CoA dehydrogenase NM domain-like"/>
    <property type="match status" value="1"/>
</dbReference>
<evidence type="ECO:0000313" key="6">
    <source>
        <dbReference type="EMBL" id="MCJ8501538.1"/>
    </source>
</evidence>
<dbReference type="Proteomes" id="UP001165427">
    <property type="component" value="Unassembled WGS sequence"/>
</dbReference>
<evidence type="ECO:0000259" key="5">
    <source>
        <dbReference type="Pfam" id="PF11794"/>
    </source>
</evidence>
<dbReference type="PANTHER" id="PTHR36117:SF3">
    <property type="entry name" value="4-HYDROXYPHENYLACETATE 3-MONOOXYGENASE-RELATED"/>
    <property type="match status" value="1"/>
</dbReference>
<protein>
    <recommendedName>
        <fullName evidence="8">4-hydroxybutyryl-CoA dehydratase / vinylacetyl-CoA-Delta-isomerase</fullName>
    </recommendedName>
</protein>
<evidence type="ECO:0000256" key="1">
    <source>
        <dbReference type="ARBA" id="ARBA00022630"/>
    </source>
</evidence>
<dbReference type="GO" id="GO:0016627">
    <property type="term" value="F:oxidoreductase activity, acting on the CH-CH group of donors"/>
    <property type="evidence" value="ECO:0007669"/>
    <property type="project" value="InterPro"/>
</dbReference>
<reference evidence="6" key="1">
    <citation type="submission" date="2022-04" db="EMBL/GenBank/DDBJ databases">
        <title>Desulfatitalea alkaliphila sp. nov., a novel anaerobic sulfate-reducing bacterium isolated from terrestrial mud volcano, Taman Peninsula, Russia.</title>
        <authorList>
            <person name="Khomyakova M.A."/>
            <person name="Merkel A.Y."/>
            <person name="Slobodkin A.I."/>
        </authorList>
    </citation>
    <scope>NUCLEOTIDE SEQUENCE</scope>
    <source>
        <strain evidence="6">M08but</strain>
    </source>
</reference>
<dbReference type="PANTHER" id="PTHR36117">
    <property type="entry name" value="4-HYDROXYPHENYLACETATE 3-MONOOXYGENASE-RELATED"/>
    <property type="match status" value="1"/>
</dbReference>
<proteinExistence type="predicted"/>
<evidence type="ECO:0000256" key="3">
    <source>
        <dbReference type="ARBA" id="ARBA00023002"/>
    </source>
</evidence>
<dbReference type="InterPro" id="IPR024674">
    <property type="entry name" value="HpaB/PvcC/4-BUDH_N"/>
</dbReference>
<sequence>MIRTVAQYLESLDDGREMWCMGERVKDVRTHPTISGIIRTAALDYVLPHHPEYRHLFVTQDEDGEAVNYLLTSPKSAQDLLRRRECFATAMRTGGGVLLHCMGADALAAFTVTANAMDKALGTDYSQRVENYRKLLMKQDLGITGAITDVKGDRGLRPSRQKQHPDYYLRVVDRQKEGIVVRGAKVHISASPCANELLCSPCRTHGEEDKDYALAFAVPCNAKGVKMLAVEPVNRTYGAEGRFDYPKTSALQPTECLIVFDDVFVPWERVFMCGEWQYSRMLAYAFGSYHRLFGTCKMIGKLEAITGAAALVAEYNGVAHADHIRKKLAWMAMITHMVAELGKAACLDPVKEFGLDVAMPNPMSINAAKFTFASNFHQMCQHLQDIAGGLCTTVPAYRDWQNPDIQPYIDKYLGAKEGVPTEHRLRLMRLIKDVTCNYWQIDTIHGEGSMAAQQMHLYGNADWDTLKAAAMRAAHIDGWQDNPIYGKLLSAEDVEMPPVDESYASIPVGLK</sequence>
<dbReference type="RefSeq" id="WP_246909520.1">
    <property type="nucleotide sequence ID" value="NZ_JALJRB010000014.1"/>
</dbReference>
<dbReference type="InterPro" id="IPR046373">
    <property type="entry name" value="Acyl-CoA_Oxase/DH_mid-dom_sf"/>
</dbReference>
<keyword evidence="3" id="KW-0560">Oxidoreductase</keyword>
<comment type="caution">
    <text evidence="6">The sequence shown here is derived from an EMBL/GenBank/DDBJ whole genome shotgun (WGS) entry which is preliminary data.</text>
</comment>